<accession>A0AAD6TPE1</accession>
<protein>
    <submittedName>
        <fullName evidence="2">Uncharacterized protein</fullName>
    </submittedName>
</protein>
<gene>
    <name evidence="2" type="ORF">C8F04DRAFT_25253</name>
</gene>
<comment type="caution">
    <text evidence="2">The sequence shown here is derived from an EMBL/GenBank/DDBJ whole genome shotgun (WGS) entry which is preliminary data.</text>
</comment>
<name>A0AAD6TPE1_9AGAR</name>
<dbReference type="EMBL" id="JARJCM010000001">
    <property type="protein sequence ID" value="KAJ7047883.1"/>
    <property type="molecule type" value="Genomic_DNA"/>
</dbReference>
<keyword evidence="3" id="KW-1185">Reference proteome</keyword>
<evidence type="ECO:0000313" key="2">
    <source>
        <dbReference type="EMBL" id="KAJ7047883.1"/>
    </source>
</evidence>
<reference evidence="2" key="1">
    <citation type="submission" date="2023-03" db="EMBL/GenBank/DDBJ databases">
        <title>Massive genome expansion in bonnet fungi (Mycena s.s.) driven by repeated elements and novel gene families across ecological guilds.</title>
        <authorList>
            <consortium name="Lawrence Berkeley National Laboratory"/>
            <person name="Harder C.B."/>
            <person name="Miyauchi S."/>
            <person name="Viragh M."/>
            <person name="Kuo A."/>
            <person name="Thoen E."/>
            <person name="Andreopoulos B."/>
            <person name="Lu D."/>
            <person name="Skrede I."/>
            <person name="Drula E."/>
            <person name="Henrissat B."/>
            <person name="Morin E."/>
            <person name="Kohler A."/>
            <person name="Barry K."/>
            <person name="LaButti K."/>
            <person name="Morin E."/>
            <person name="Salamov A."/>
            <person name="Lipzen A."/>
            <person name="Mereny Z."/>
            <person name="Hegedus B."/>
            <person name="Baldrian P."/>
            <person name="Stursova M."/>
            <person name="Weitz H."/>
            <person name="Taylor A."/>
            <person name="Grigoriev I.V."/>
            <person name="Nagy L.G."/>
            <person name="Martin F."/>
            <person name="Kauserud H."/>
        </authorList>
    </citation>
    <scope>NUCLEOTIDE SEQUENCE</scope>
    <source>
        <strain evidence="2">CBHHK200</strain>
    </source>
</reference>
<dbReference type="AlphaFoldDB" id="A0AAD6TPE1"/>
<evidence type="ECO:0000313" key="3">
    <source>
        <dbReference type="Proteomes" id="UP001218188"/>
    </source>
</evidence>
<feature type="region of interest" description="Disordered" evidence="1">
    <location>
        <begin position="98"/>
        <end position="140"/>
    </location>
</feature>
<dbReference type="Proteomes" id="UP001218188">
    <property type="component" value="Unassembled WGS sequence"/>
</dbReference>
<sequence length="140" mass="15815">MAYSQSGDRWRGSEVSAFLYFITPCISDAFPISADCSHTANSPTLVLTRLRYSRATKAGRNSRLPNRSYSEPNLISRFILIPGGNWYYTDKTPVELPVPNEDPRIGDYAPTLPPPGSTLPYERVYSDRDHSISAAERWRK</sequence>
<evidence type="ECO:0000256" key="1">
    <source>
        <dbReference type="SAM" id="MobiDB-lite"/>
    </source>
</evidence>
<organism evidence="2 3">
    <name type="scientific">Mycena alexandri</name>
    <dbReference type="NCBI Taxonomy" id="1745969"/>
    <lineage>
        <taxon>Eukaryota</taxon>
        <taxon>Fungi</taxon>
        <taxon>Dikarya</taxon>
        <taxon>Basidiomycota</taxon>
        <taxon>Agaricomycotina</taxon>
        <taxon>Agaricomycetes</taxon>
        <taxon>Agaricomycetidae</taxon>
        <taxon>Agaricales</taxon>
        <taxon>Marasmiineae</taxon>
        <taxon>Mycenaceae</taxon>
        <taxon>Mycena</taxon>
    </lineage>
</organism>
<proteinExistence type="predicted"/>